<reference evidence="1" key="1">
    <citation type="journal article" date="2019" name="bioRxiv">
        <title>The Genome of the Zebra Mussel, Dreissena polymorpha: A Resource for Invasive Species Research.</title>
        <authorList>
            <person name="McCartney M.A."/>
            <person name="Auch B."/>
            <person name="Kono T."/>
            <person name="Mallez S."/>
            <person name="Zhang Y."/>
            <person name="Obille A."/>
            <person name="Becker A."/>
            <person name="Abrahante J.E."/>
            <person name="Garbe J."/>
            <person name="Badalamenti J.P."/>
            <person name="Herman A."/>
            <person name="Mangelson H."/>
            <person name="Liachko I."/>
            <person name="Sullivan S."/>
            <person name="Sone E.D."/>
            <person name="Koren S."/>
            <person name="Silverstein K.A.T."/>
            <person name="Beckman K.B."/>
            <person name="Gohl D.M."/>
        </authorList>
    </citation>
    <scope>NUCLEOTIDE SEQUENCE</scope>
    <source>
        <strain evidence="1">Duluth1</strain>
        <tissue evidence="1">Whole animal</tissue>
    </source>
</reference>
<proteinExistence type="predicted"/>
<name>A0A9D4BBI3_DREPO</name>
<reference evidence="1" key="2">
    <citation type="submission" date="2020-11" db="EMBL/GenBank/DDBJ databases">
        <authorList>
            <person name="McCartney M.A."/>
            <person name="Auch B."/>
            <person name="Kono T."/>
            <person name="Mallez S."/>
            <person name="Becker A."/>
            <person name="Gohl D.M."/>
            <person name="Silverstein K.A.T."/>
            <person name="Koren S."/>
            <person name="Bechman K.B."/>
            <person name="Herman A."/>
            <person name="Abrahante J.E."/>
            <person name="Garbe J."/>
        </authorList>
    </citation>
    <scope>NUCLEOTIDE SEQUENCE</scope>
    <source>
        <strain evidence="1">Duluth1</strain>
        <tissue evidence="1">Whole animal</tissue>
    </source>
</reference>
<dbReference type="EMBL" id="JAIWYP010000170">
    <property type="protein sequence ID" value="KAH3689021.1"/>
    <property type="molecule type" value="Genomic_DNA"/>
</dbReference>
<gene>
    <name evidence="1" type="ORF">DPMN_192284</name>
</gene>
<keyword evidence="2" id="KW-1185">Reference proteome</keyword>
<sequence length="139" mass="16243">MNSFYYTKDKKEFEIKTLDYEGKPVTANVTLQFYRYIWKPWQRVYMHEEKPVFIQKISTDEKGIYKLELNSELAQAGEFDIVATSSDALQNQIIASRVIWLYSGTNDRMESKFKNLELTLDKSAIDKPGEITVLLKSNL</sequence>
<organism evidence="1 2">
    <name type="scientific">Dreissena polymorpha</name>
    <name type="common">Zebra mussel</name>
    <name type="synonym">Mytilus polymorpha</name>
    <dbReference type="NCBI Taxonomy" id="45954"/>
    <lineage>
        <taxon>Eukaryota</taxon>
        <taxon>Metazoa</taxon>
        <taxon>Spiralia</taxon>
        <taxon>Lophotrochozoa</taxon>
        <taxon>Mollusca</taxon>
        <taxon>Bivalvia</taxon>
        <taxon>Autobranchia</taxon>
        <taxon>Heteroconchia</taxon>
        <taxon>Euheterodonta</taxon>
        <taxon>Imparidentia</taxon>
        <taxon>Neoheterodontei</taxon>
        <taxon>Myida</taxon>
        <taxon>Dreissenoidea</taxon>
        <taxon>Dreissenidae</taxon>
        <taxon>Dreissena</taxon>
    </lineage>
</organism>
<dbReference type="Proteomes" id="UP000828390">
    <property type="component" value="Unassembled WGS sequence"/>
</dbReference>
<evidence type="ECO:0008006" key="3">
    <source>
        <dbReference type="Google" id="ProtNLM"/>
    </source>
</evidence>
<evidence type="ECO:0000313" key="1">
    <source>
        <dbReference type="EMBL" id="KAH3689021.1"/>
    </source>
</evidence>
<comment type="caution">
    <text evidence="1">The sequence shown here is derived from an EMBL/GenBank/DDBJ whole genome shotgun (WGS) entry which is preliminary data.</text>
</comment>
<evidence type="ECO:0000313" key="2">
    <source>
        <dbReference type="Proteomes" id="UP000828390"/>
    </source>
</evidence>
<protein>
    <recommendedName>
        <fullName evidence="3">Macroglobulin domain-containing protein</fullName>
    </recommendedName>
</protein>
<accession>A0A9D4BBI3</accession>
<dbReference type="AlphaFoldDB" id="A0A9D4BBI3"/>